<evidence type="ECO:0000259" key="8">
    <source>
        <dbReference type="PROSITE" id="PS50994"/>
    </source>
</evidence>
<dbReference type="InterPro" id="IPR021109">
    <property type="entry name" value="Peptidase_aspartic_dom_sf"/>
</dbReference>
<dbReference type="InterPro" id="IPR043502">
    <property type="entry name" value="DNA/RNA_pol_sf"/>
</dbReference>
<dbReference type="CDD" id="cd00303">
    <property type="entry name" value="retropepsin_like"/>
    <property type="match status" value="1"/>
</dbReference>
<dbReference type="GO" id="GO:0004519">
    <property type="term" value="F:endonuclease activity"/>
    <property type="evidence" value="ECO:0007669"/>
    <property type="project" value="UniProtKB-KW"/>
</dbReference>
<feature type="compositionally biased region" description="Basic and acidic residues" evidence="7">
    <location>
        <begin position="28"/>
        <end position="45"/>
    </location>
</feature>
<dbReference type="SUPFAM" id="SSF53098">
    <property type="entry name" value="Ribonuclease H-like"/>
    <property type="match status" value="1"/>
</dbReference>
<dbReference type="InterPro" id="IPR045358">
    <property type="entry name" value="Ty3_capsid"/>
</dbReference>
<dbReference type="GO" id="GO:0016787">
    <property type="term" value="F:hydrolase activity"/>
    <property type="evidence" value="ECO:0007669"/>
    <property type="project" value="UniProtKB-KW"/>
</dbReference>
<dbReference type="InterPro" id="IPR036397">
    <property type="entry name" value="RNaseH_sf"/>
</dbReference>
<keyword evidence="2" id="KW-0548">Nucleotidyltransferase</keyword>
<comment type="caution">
    <text evidence="9">The sequence shown here is derived from an EMBL/GenBank/DDBJ whole genome shotgun (WGS) entry which is preliminary data.</text>
</comment>
<feature type="compositionally biased region" description="Acidic residues" evidence="7">
    <location>
        <begin position="46"/>
        <end position="74"/>
    </location>
</feature>
<dbReference type="SUPFAM" id="SSF50630">
    <property type="entry name" value="Acid proteases"/>
    <property type="match status" value="1"/>
</dbReference>
<dbReference type="Pfam" id="PF19259">
    <property type="entry name" value="Ty3_capsid"/>
    <property type="match status" value="1"/>
</dbReference>
<feature type="region of interest" description="Disordered" evidence="7">
    <location>
        <begin position="1"/>
        <end position="92"/>
    </location>
</feature>
<organism evidence="9">
    <name type="scientific">Tanacetum cinerariifolium</name>
    <name type="common">Dalmatian daisy</name>
    <name type="synonym">Chrysanthemum cinerariifolium</name>
    <dbReference type="NCBI Taxonomy" id="118510"/>
    <lineage>
        <taxon>Eukaryota</taxon>
        <taxon>Viridiplantae</taxon>
        <taxon>Streptophyta</taxon>
        <taxon>Embryophyta</taxon>
        <taxon>Tracheophyta</taxon>
        <taxon>Spermatophyta</taxon>
        <taxon>Magnoliopsida</taxon>
        <taxon>eudicotyledons</taxon>
        <taxon>Gunneridae</taxon>
        <taxon>Pentapetalae</taxon>
        <taxon>asterids</taxon>
        <taxon>campanulids</taxon>
        <taxon>Asterales</taxon>
        <taxon>Asteraceae</taxon>
        <taxon>Asteroideae</taxon>
        <taxon>Anthemideae</taxon>
        <taxon>Anthemidinae</taxon>
        <taxon>Tanacetum</taxon>
    </lineage>
</organism>
<dbReference type="CDD" id="cd09274">
    <property type="entry name" value="RNase_HI_RT_Ty3"/>
    <property type="match status" value="1"/>
</dbReference>
<dbReference type="Gene3D" id="2.40.70.10">
    <property type="entry name" value="Acid Proteases"/>
    <property type="match status" value="1"/>
</dbReference>
<evidence type="ECO:0000256" key="2">
    <source>
        <dbReference type="ARBA" id="ARBA00022695"/>
    </source>
</evidence>
<accession>A0A6L2KTC7</accession>
<evidence type="ECO:0000256" key="1">
    <source>
        <dbReference type="ARBA" id="ARBA00022679"/>
    </source>
</evidence>
<evidence type="ECO:0000256" key="5">
    <source>
        <dbReference type="ARBA" id="ARBA00022801"/>
    </source>
</evidence>
<dbReference type="PANTHER" id="PTHR37984">
    <property type="entry name" value="PROTEIN CBG26694"/>
    <property type="match status" value="1"/>
</dbReference>
<dbReference type="InterPro" id="IPR041373">
    <property type="entry name" value="RT_RNaseH"/>
</dbReference>
<dbReference type="GO" id="GO:0003964">
    <property type="term" value="F:RNA-directed DNA polymerase activity"/>
    <property type="evidence" value="ECO:0007669"/>
    <property type="project" value="UniProtKB-KW"/>
</dbReference>
<feature type="compositionally biased region" description="Basic and acidic residues" evidence="7">
    <location>
        <begin position="75"/>
        <end position="89"/>
    </location>
</feature>
<dbReference type="Pfam" id="PF17917">
    <property type="entry name" value="RT_RNaseH"/>
    <property type="match status" value="1"/>
</dbReference>
<keyword evidence="6 9" id="KW-0695">RNA-directed DNA polymerase</keyword>
<keyword evidence="3" id="KW-0540">Nuclease</keyword>
<feature type="region of interest" description="Disordered" evidence="7">
    <location>
        <begin position="402"/>
        <end position="428"/>
    </location>
</feature>
<feature type="domain" description="Integrase catalytic" evidence="8">
    <location>
        <begin position="977"/>
        <end position="1171"/>
    </location>
</feature>
<dbReference type="FunFam" id="3.10.10.10:FF:000002">
    <property type="entry name" value="Retrovirus-related Pol polyprotein from transposon 17.6-like protein"/>
    <property type="match status" value="1"/>
</dbReference>
<dbReference type="InterPro" id="IPR012337">
    <property type="entry name" value="RNaseH-like_sf"/>
</dbReference>
<dbReference type="EMBL" id="BKCJ010002983">
    <property type="protein sequence ID" value="GEU52219.1"/>
    <property type="molecule type" value="Genomic_DNA"/>
</dbReference>
<dbReference type="InterPro" id="IPR050951">
    <property type="entry name" value="Retrovirus_Pol_polyprotein"/>
</dbReference>
<evidence type="ECO:0000256" key="4">
    <source>
        <dbReference type="ARBA" id="ARBA00022759"/>
    </source>
</evidence>
<dbReference type="GO" id="GO:0015074">
    <property type="term" value="P:DNA integration"/>
    <property type="evidence" value="ECO:0007669"/>
    <property type="project" value="InterPro"/>
</dbReference>
<evidence type="ECO:0000256" key="3">
    <source>
        <dbReference type="ARBA" id="ARBA00022722"/>
    </source>
</evidence>
<keyword evidence="4" id="KW-0255">Endonuclease</keyword>
<protein>
    <submittedName>
        <fullName evidence="9">Putative reverse transcriptase domain-containing protein</fullName>
    </submittedName>
</protein>
<keyword evidence="1" id="KW-0808">Transferase</keyword>
<reference evidence="9" key="1">
    <citation type="journal article" date="2019" name="Sci. Rep.">
        <title>Draft genome of Tanacetum cinerariifolium, the natural source of mosquito coil.</title>
        <authorList>
            <person name="Yamashiro T."/>
            <person name="Shiraishi A."/>
            <person name="Satake H."/>
            <person name="Nakayama K."/>
        </authorList>
    </citation>
    <scope>NUCLEOTIDE SEQUENCE</scope>
</reference>
<dbReference type="Pfam" id="PF17921">
    <property type="entry name" value="Integrase_H2C2"/>
    <property type="match status" value="1"/>
</dbReference>
<dbReference type="Gene3D" id="3.10.10.10">
    <property type="entry name" value="HIV Type 1 Reverse Transcriptase, subunit A, domain 1"/>
    <property type="match status" value="1"/>
</dbReference>
<dbReference type="PROSITE" id="PS50994">
    <property type="entry name" value="INTEGRASE"/>
    <property type="match status" value="1"/>
</dbReference>
<evidence type="ECO:0000256" key="6">
    <source>
        <dbReference type="ARBA" id="ARBA00022918"/>
    </source>
</evidence>
<dbReference type="CDD" id="cd01647">
    <property type="entry name" value="RT_LTR"/>
    <property type="match status" value="1"/>
</dbReference>
<sequence length="1285" mass="148359">MHSLQSHTRPYPLIQMDHHGGIPLMNAEPEHPEYHAPSDDDIQVKDDDEDPEEDPKEDPSEEHELKDTDEDPEEDPNKENELEDEHTKDPCSASTQALIDAFTTGSSPFPLLPIGHAYDQAPLGRRTAMIRMRDDILEEDMPRQRRFVLTAPPPRCDVAENSAAARATRSQYNFVDTVEASKRRMMTSIEEVNLRVSYHAQDDASQSSGGGLRRPVQPARICSYTDFMKCQPLNFKGTESIVSLSQWLKKMELVFYISGYANDNQVKFATCTLLGAALTWWNGHVRTLGHDDAYAMTWGTLKKKLTHKYCPKGKIKKLEIKLRNLKVKGNDVATYTQRFQELALMCTKFLTNETEKVDKYISGLLDNIHGNVISARPKTLDETIKLANDLMDQKLRTYAERQNDNKRKADDPSRNNQQQQPHKKKNVARAYTADLGEKKVYTRDLPLCTKCNYHHTGQCAPKCGKCKRYGHATMDCRFNTNNNNNNNNNNNKNHKARACYECAQGRAYALGGRDASPNSNVIMGTFLLNNHYAKILFDTGADRSFVSTTFTALIDITPTTLENHYDIEIADGKIIRVNTIIRGCTLNFMDHPFNIDLMPVPLEAKDKSEGKRLKDVPIVRDFPEVFPEDLPGIPLAQQVEFQIDLVPGVAPVARVPYRLEPLEMKELAEQLQELSEKGFIRPNSSPWGAPVLFFKKKDGSFRMCIDYHELNKLTVKNRYHQLRFCEEDIPKTAFRTCYGHYELQVMPFGVTNAPANKEEHEEHLKLILELLKKEELYAKFSKCEFWIPKIHEKNYITHDLELRAVVFALKMWRHYLYGTRCTVFIEHKSLQHILDQKELNMRQRRWLELLSDYDCDIRYHPRKANIVADALSMKEWYKPLRVRALVMTMGLNLPKEILKAQTESLKPENLSAEDVGGMLRKDLPKEKLEPRADGTLCLKNRSWLYWWPNMKANIATYVSKCLTCSKVKAEHQKPSDLLVQPEILEWEWKKTTMDFITKLPKTTNGYDNIWVIIDRLTKSAHFLPMRENDPMEKLMKLYMKEVVTRHGVPVSIISDRDGRFMSLFWQALHKALGTRLDMSTAYHPKTDGQSERTIQHLEDMLRHLRHYMGESVAHPICWAKVGDAQLTGPKIIHETTIKIIQIKSRIQAARDRQKSYDDLKRKPMDFQVGDRVMLKVSPWKGVVRFGKRGKLNPRYIRPFKKCLSDESLVILLDELRIDDKLHFAEEPAEIMDRKIKQLKRSRIPIIKVRWNSKRGPEFSGECGDKFKQKYPHLFTMTELSLSAAS</sequence>
<evidence type="ECO:0000313" key="9">
    <source>
        <dbReference type="EMBL" id="GEU52219.1"/>
    </source>
</evidence>
<gene>
    <name evidence="9" type="ORF">Tci_024197</name>
</gene>
<feature type="compositionally biased region" description="Basic and acidic residues" evidence="7">
    <location>
        <begin position="402"/>
        <end position="413"/>
    </location>
</feature>
<dbReference type="SUPFAM" id="SSF56672">
    <property type="entry name" value="DNA/RNA polymerases"/>
    <property type="match status" value="1"/>
</dbReference>
<dbReference type="Pfam" id="PF08284">
    <property type="entry name" value="RVP_2"/>
    <property type="match status" value="1"/>
</dbReference>
<proteinExistence type="predicted"/>
<dbReference type="GO" id="GO:0003676">
    <property type="term" value="F:nucleic acid binding"/>
    <property type="evidence" value="ECO:0007669"/>
    <property type="project" value="InterPro"/>
</dbReference>
<keyword evidence="5" id="KW-0378">Hydrolase</keyword>
<dbReference type="PANTHER" id="PTHR37984:SF5">
    <property type="entry name" value="PROTEIN NYNRIN-LIKE"/>
    <property type="match status" value="1"/>
</dbReference>
<dbReference type="Gene3D" id="3.30.420.10">
    <property type="entry name" value="Ribonuclease H-like superfamily/Ribonuclease H"/>
    <property type="match status" value="1"/>
</dbReference>
<name>A0A6L2KTC7_TANCI</name>
<dbReference type="InterPro" id="IPR041588">
    <property type="entry name" value="Integrase_H2C2"/>
</dbReference>
<evidence type="ECO:0000256" key="7">
    <source>
        <dbReference type="SAM" id="MobiDB-lite"/>
    </source>
</evidence>
<dbReference type="InterPro" id="IPR001584">
    <property type="entry name" value="Integrase_cat-core"/>
</dbReference>